<dbReference type="AlphaFoldDB" id="A0A8J2MIG4"/>
<evidence type="ECO:0000313" key="3">
    <source>
        <dbReference type="Proteomes" id="UP000786811"/>
    </source>
</evidence>
<organism evidence="2 3">
    <name type="scientific">Cotesia congregata</name>
    <name type="common">Parasitoid wasp</name>
    <name type="synonym">Apanteles congregatus</name>
    <dbReference type="NCBI Taxonomy" id="51543"/>
    <lineage>
        <taxon>Eukaryota</taxon>
        <taxon>Metazoa</taxon>
        <taxon>Ecdysozoa</taxon>
        <taxon>Arthropoda</taxon>
        <taxon>Hexapoda</taxon>
        <taxon>Insecta</taxon>
        <taxon>Pterygota</taxon>
        <taxon>Neoptera</taxon>
        <taxon>Endopterygota</taxon>
        <taxon>Hymenoptera</taxon>
        <taxon>Apocrita</taxon>
        <taxon>Ichneumonoidea</taxon>
        <taxon>Braconidae</taxon>
        <taxon>Microgastrinae</taxon>
        <taxon>Cotesia</taxon>
    </lineage>
</organism>
<sequence>MDFSKKSMMNSTPISISGDNTIGAMRYLSATQISSRPEFLQEDTTDDIINKLKLLLNAIHEVSAENKVLERDTNKILSAIDLEPQSMSREVNTGLNKITAILRKENLTEIDENKLLINMERRKLDELKKSREDKDLKKKYEDLCNKYANIQDKFHYVQENVNSLNEFIVAKSKDSDNDYASIVHKSAKLNDYNKALSDKEQELALMDIPHDYQNKILEKHKEYMQSAGELATINKSLSQYGDLPPDILQARAVVEQCDAKACSEIGKFTGSDNEKKSIPLLLLTFVSSSSEESEAYVMASRAFEVLVSSTCLLTWIQNCLIN</sequence>
<dbReference type="Pfam" id="PF25762">
    <property type="entry name" value="HAUS1"/>
    <property type="match status" value="1"/>
</dbReference>
<proteinExistence type="predicted"/>
<evidence type="ECO:0000313" key="2">
    <source>
        <dbReference type="EMBL" id="CAG5093475.1"/>
    </source>
</evidence>
<comment type="caution">
    <text evidence="2">The sequence shown here is derived from an EMBL/GenBank/DDBJ whole genome shotgun (WGS) entry which is preliminary data.</text>
</comment>
<protein>
    <submittedName>
        <fullName evidence="2">Uncharacterized protein</fullName>
    </submittedName>
</protein>
<name>A0A8J2MIG4_COTCN</name>
<feature type="coiled-coil region" evidence="1">
    <location>
        <begin position="117"/>
        <end position="153"/>
    </location>
</feature>
<reference evidence="2" key="1">
    <citation type="submission" date="2021-04" db="EMBL/GenBank/DDBJ databases">
        <authorList>
            <person name="Chebbi M.A.C M."/>
        </authorList>
    </citation>
    <scope>NUCLEOTIDE SEQUENCE</scope>
</reference>
<keyword evidence="1" id="KW-0175">Coiled coil</keyword>
<keyword evidence="3" id="KW-1185">Reference proteome</keyword>
<dbReference type="InterPro" id="IPR026243">
    <property type="entry name" value="HAUS1"/>
</dbReference>
<accession>A0A8J2MIG4</accession>
<evidence type="ECO:0000256" key="1">
    <source>
        <dbReference type="SAM" id="Coils"/>
    </source>
</evidence>
<gene>
    <name evidence="2" type="ORF">HICCMSTLAB_LOCUS6865</name>
</gene>
<dbReference type="EMBL" id="CAJNRD030001120">
    <property type="protein sequence ID" value="CAG5093475.1"/>
    <property type="molecule type" value="Genomic_DNA"/>
</dbReference>
<dbReference type="Proteomes" id="UP000786811">
    <property type="component" value="Unassembled WGS sequence"/>
</dbReference>
<dbReference type="OrthoDB" id="8185744at2759"/>